<dbReference type="InterPro" id="IPR056690">
    <property type="entry name" value="DUF7788"/>
</dbReference>
<dbReference type="OrthoDB" id="1149618at2759"/>
<sequence>MVMSSVPEIVFWNLRDSILILIPKREKGLALVTGFSKNLLNISLDNGGVVNLEMEHEELGSSTAVDTR</sequence>
<gene>
    <name evidence="2" type="ORF">CKAN_01533900</name>
</gene>
<evidence type="ECO:0000313" key="2">
    <source>
        <dbReference type="EMBL" id="RWR86441.1"/>
    </source>
</evidence>
<keyword evidence="3" id="KW-1185">Reference proteome</keyword>
<evidence type="ECO:0000313" key="3">
    <source>
        <dbReference type="Proteomes" id="UP000283530"/>
    </source>
</evidence>
<dbReference type="Proteomes" id="UP000283530">
    <property type="component" value="Unassembled WGS sequence"/>
</dbReference>
<protein>
    <recommendedName>
        <fullName evidence="1">DUF7788 domain-containing protein</fullName>
    </recommendedName>
</protein>
<name>A0A3S3QLR8_9MAGN</name>
<dbReference type="Pfam" id="PF25043">
    <property type="entry name" value="DUF7788"/>
    <property type="match status" value="1"/>
</dbReference>
<dbReference type="PANTHER" id="PTHR31373:SF27">
    <property type="entry name" value="TROVE DOMAIN-CONTAINING PROTEIN"/>
    <property type="match status" value="1"/>
</dbReference>
<dbReference type="PANTHER" id="PTHR31373">
    <property type="entry name" value="OS06G0652100 PROTEIN"/>
    <property type="match status" value="1"/>
</dbReference>
<proteinExistence type="predicted"/>
<dbReference type="AlphaFoldDB" id="A0A3S3QLR8"/>
<dbReference type="EMBL" id="QPKB01000006">
    <property type="protein sequence ID" value="RWR86441.1"/>
    <property type="molecule type" value="Genomic_DNA"/>
</dbReference>
<comment type="caution">
    <text evidence="2">The sequence shown here is derived from an EMBL/GenBank/DDBJ whole genome shotgun (WGS) entry which is preliminary data.</text>
</comment>
<feature type="domain" description="DUF7788" evidence="1">
    <location>
        <begin position="6"/>
        <end position="56"/>
    </location>
</feature>
<accession>A0A3S3QLR8</accession>
<reference evidence="2 3" key="1">
    <citation type="journal article" date="2019" name="Nat. Plants">
        <title>Stout camphor tree genome fills gaps in understanding of flowering plant genome evolution.</title>
        <authorList>
            <person name="Chaw S.M."/>
            <person name="Liu Y.C."/>
            <person name="Wu Y.W."/>
            <person name="Wang H.Y."/>
            <person name="Lin C.I."/>
            <person name="Wu C.S."/>
            <person name="Ke H.M."/>
            <person name="Chang L.Y."/>
            <person name="Hsu C.Y."/>
            <person name="Yang H.T."/>
            <person name="Sudianto E."/>
            <person name="Hsu M.H."/>
            <person name="Wu K.P."/>
            <person name="Wang L.N."/>
            <person name="Leebens-Mack J.H."/>
            <person name="Tsai I.J."/>
        </authorList>
    </citation>
    <scope>NUCLEOTIDE SEQUENCE [LARGE SCALE GENOMIC DNA]</scope>
    <source>
        <strain evidence="3">cv. Chaw 1501</strain>
        <tissue evidence="2">Young leaves</tissue>
    </source>
</reference>
<organism evidence="2 3">
    <name type="scientific">Cinnamomum micranthum f. kanehirae</name>
    <dbReference type="NCBI Taxonomy" id="337451"/>
    <lineage>
        <taxon>Eukaryota</taxon>
        <taxon>Viridiplantae</taxon>
        <taxon>Streptophyta</taxon>
        <taxon>Embryophyta</taxon>
        <taxon>Tracheophyta</taxon>
        <taxon>Spermatophyta</taxon>
        <taxon>Magnoliopsida</taxon>
        <taxon>Magnoliidae</taxon>
        <taxon>Laurales</taxon>
        <taxon>Lauraceae</taxon>
        <taxon>Cinnamomum</taxon>
    </lineage>
</organism>
<dbReference type="InterPro" id="IPR011205">
    <property type="entry name" value="UCP015417_vWA"/>
</dbReference>
<evidence type="ECO:0000259" key="1">
    <source>
        <dbReference type="Pfam" id="PF25043"/>
    </source>
</evidence>